<evidence type="ECO:0000256" key="1">
    <source>
        <dbReference type="SAM" id="MobiDB-lite"/>
    </source>
</evidence>
<gene>
    <name evidence="2" type="ORF">KIPB_014406</name>
</gene>
<dbReference type="Proteomes" id="UP000265618">
    <property type="component" value="Unassembled WGS sequence"/>
</dbReference>
<name>A0A9K3GQX7_9EUKA</name>
<evidence type="ECO:0000313" key="3">
    <source>
        <dbReference type="Proteomes" id="UP000265618"/>
    </source>
</evidence>
<evidence type="ECO:0000313" key="2">
    <source>
        <dbReference type="EMBL" id="GIQ91241.1"/>
    </source>
</evidence>
<proteinExistence type="predicted"/>
<reference evidence="2 3" key="1">
    <citation type="journal article" date="2018" name="PLoS ONE">
        <title>The draft genome of Kipferlia bialata reveals reductive genome evolution in fornicate parasites.</title>
        <authorList>
            <person name="Tanifuji G."/>
            <person name="Takabayashi S."/>
            <person name="Kume K."/>
            <person name="Takagi M."/>
            <person name="Nakayama T."/>
            <person name="Kamikawa R."/>
            <person name="Inagaki Y."/>
            <person name="Hashimoto T."/>
        </authorList>
    </citation>
    <scope>NUCLEOTIDE SEQUENCE [LARGE SCALE GENOMIC DNA]</scope>
    <source>
        <strain evidence="2">NY0173</strain>
    </source>
</reference>
<sequence length="206" mass="22038">VMCESPPNSARMLTMALQELAEQEERDAEKDLLESSALQRILRHGASPAGVRGMGWEGAESPPVEPPLGRRNRLRFDQSLPRSRQREGGCDGAEGSDSYLGGFAASSSDFALAIGSTEEGEKEGEGEGERVKGKGLVPPGASPSRLVANPSESSGDCLIPTLPTPAVEARILRVTTIERREVGRPKVRRLEAVQTTPALDMSPHVQ</sequence>
<organism evidence="2 3">
    <name type="scientific">Kipferlia bialata</name>
    <dbReference type="NCBI Taxonomy" id="797122"/>
    <lineage>
        <taxon>Eukaryota</taxon>
        <taxon>Metamonada</taxon>
        <taxon>Carpediemonas-like organisms</taxon>
        <taxon>Kipferlia</taxon>
    </lineage>
</organism>
<accession>A0A9K3GQX7</accession>
<feature type="compositionally biased region" description="Basic and acidic residues" evidence="1">
    <location>
        <begin position="123"/>
        <end position="132"/>
    </location>
</feature>
<feature type="non-terminal residue" evidence="2">
    <location>
        <position position="1"/>
    </location>
</feature>
<dbReference type="AlphaFoldDB" id="A0A9K3GQX7"/>
<keyword evidence="3" id="KW-1185">Reference proteome</keyword>
<feature type="region of interest" description="Disordered" evidence="1">
    <location>
        <begin position="44"/>
        <end position="161"/>
    </location>
</feature>
<feature type="non-terminal residue" evidence="2">
    <location>
        <position position="206"/>
    </location>
</feature>
<dbReference type="EMBL" id="BDIP01007379">
    <property type="protein sequence ID" value="GIQ91241.1"/>
    <property type="molecule type" value="Genomic_DNA"/>
</dbReference>
<comment type="caution">
    <text evidence="2">The sequence shown here is derived from an EMBL/GenBank/DDBJ whole genome shotgun (WGS) entry which is preliminary data.</text>
</comment>
<protein>
    <submittedName>
        <fullName evidence="2">Uncharacterized protein</fullName>
    </submittedName>
</protein>